<evidence type="ECO:0000313" key="4">
    <source>
        <dbReference type="EMBL" id="ADK80021.1"/>
    </source>
</evidence>
<keyword evidence="5" id="KW-1185">Reference proteome</keyword>
<dbReference type="GO" id="GO:0046657">
    <property type="term" value="P:folic acid catabolic process"/>
    <property type="evidence" value="ECO:0007669"/>
    <property type="project" value="TreeGrafter"/>
</dbReference>
<dbReference type="Pfam" id="PF07687">
    <property type="entry name" value="M20_dimer"/>
    <property type="match status" value="1"/>
</dbReference>
<dbReference type="KEGG" id="ssm:Spirs_0887"/>
<dbReference type="InterPro" id="IPR052030">
    <property type="entry name" value="Peptidase_M20/M20A_hydrolases"/>
</dbReference>
<reference evidence="4 5" key="1">
    <citation type="journal article" date="2010" name="Stand. Genomic Sci.">
        <title>Complete genome sequence of Spirochaeta smaragdinae type strain (SEBR 4228).</title>
        <authorList>
            <person name="Mavromatis K."/>
            <person name="Yasawong M."/>
            <person name="Chertkov O."/>
            <person name="Lapidus A."/>
            <person name="Lucas S."/>
            <person name="Nolan M."/>
            <person name="Del Rio T.G."/>
            <person name="Tice H."/>
            <person name="Cheng J.F."/>
            <person name="Pitluck S."/>
            <person name="Liolios K."/>
            <person name="Ivanova N."/>
            <person name="Tapia R."/>
            <person name="Han C."/>
            <person name="Bruce D."/>
            <person name="Goodwin L."/>
            <person name="Pati A."/>
            <person name="Chen A."/>
            <person name="Palaniappan K."/>
            <person name="Land M."/>
            <person name="Hauser L."/>
            <person name="Chang Y.J."/>
            <person name="Jeffries C.D."/>
            <person name="Detter J.C."/>
            <person name="Rohde M."/>
            <person name="Brambilla E."/>
            <person name="Spring S."/>
            <person name="Goker M."/>
            <person name="Sikorski J."/>
            <person name="Woyke T."/>
            <person name="Bristow J."/>
            <person name="Eisen J.A."/>
            <person name="Markowitz V."/>
            <person name="Hugenholtz P."/>
            <person name="Klenk H.P."/>
            <person name="Kyrpides N.C."/>
        </authorList>
    </citation>
    <scope>NUCLEOTIDE SEQUENCE [LARGE SCALE GENOMIC DNA]</scope>
    <source>
        <strain evidence="5">DSM 11293 / JCM 15392 / SEBR 4228</strain>
    </source>
</reference>
<dbReference type="GO" id="GO:0071713">
    <property type="term" value="F:para-aminobenzoyl-glutamate hydrolase activity"/>
    <property type="evidence" value="ECO:0007669"/>
    <property type="project" value="TreeGrafter"/>
</dbReference>
<dbReference type="SUPFAM" id="SSF55031">
    <property type="entry name" value="Bacterial exopeptidase dimerisation domain"/>
    <property type="match status" value="1"/>
</dbReference>
<dbReference type="InterPro" id="IPR011650">
    <property type="entry name" value="Peptidase_M20_dimer"/>
</dbReference>
<dbReference type="PIRSF" id="PIRSF005962">
    <property type="entry name" value="Pept_M20D_amidohydro"/>
    <property type="match status" value="1"/>
</dbReference>
<dbReference type="PANTHER" id="PTHR30575">
    <property type="entry name" value="PEPTIDASE M20"/>
    <property type="match status" value="1"/>
</dbReference>
<keyword evidence="2" id="KW-0479">Metal-binding</keyword>
<dbReference type="GO" id="GO:0005737">
    <property type="term" value="C:cytoplasm"/>
    <property type="evidence" value="ECO:0007669"/>
    <property type="project" value="TreeGrafter"/>
</dbReference>
<dbReference type="Pfam" id="PF01546">
    <property type="entry name" value="Peptidase_M20"/>
    <property type="match status" value="1"/>
</dbReference>
<dbReference type="GO" id="GO:0016805">
    <property type="term" value="F:dipeptidase activity"/>
    <property type="evidence" value="ECO:0007669"/>
    <property type="project" value="TreeGrafter"/>
</dbReference>
<evidence type="ECO:0000256" key="1">
    <source>
        <dbReference type="ARBA" id="ARBA00022801"/>
    </source>
</evidence>
<dbReference type="AlphaFoldDB" id="E1RCE1"/>
<feature type="binding site" evidence="2">
    <location>
        <position position="188"/>
    </location>
    <ligand>
        <name>Mn(2+)</name>
        <dbReference type="ChEBI" id="CHEBI:29035"/>
        <label>2</label>
    </ligand>
</feature>
<dbReference type="STRING" id="573413.Spirs_0887"/>
<evidence type="ECO:0000259" key="3">
    <source>
        <dbReference type="Pfam" id="PF07687"/>
    </source>
</evidence>
<keyword evidence="2" id="KW-0464">Manganese</keyword>
<feature type="binding site" evidence="2">
    <location>
        <position position="152"/>
    </location>
    <ligand>
        <name>Mn(2+)</name>
        <dbReference type="ChEBI" id="CHEBI:29035"/>
        <label>2</label>
    </ligand>
</feature>
<comment type="cofactor">
    <cofactor evidence="2">
        <name>Mn(2+)</name>
        <dbReference type="ChEBI" id="CHEBI:29035"/>
    </cofactor>
    <text evidence="2">The Mn(2+) ion enhances activity.</text>
</comment>
<dbReference type="Gene3D" id="3.40.630.10">
    <property type="entry name" value="Zn peptidases"/>
    <property type="match status" value="2"/>
</dbReference>
<dbReference type="RefSeq" id="WP_013253485.1">
    <property type="nucleotide sequence ID" value="NC_014364.1"/>
</dbReference>
<feature type="binding site" evidence="2">
    <location>
        <position position="408"/>
    </location>
    <ligand>
        <name>Mn(2+)</name>
        <dbReference type="ChEBI" id="CHEBI:29035"/>
        <label>2</label>
    </ligand>
</feature>
<dbReference type="SUPFAM" id="SSF53187">
    <property type="entry name" value="Zn-dependent exopeptidases"/>
    <property type="match status" value="1"/>
</dbReference>
<evidence type="ECO:0000256" key="2">
    <source>
        <dbReference type="PIRSR" id="PIRSR005962-1"/>
    </source>
</evidence>
<dbReference type="InterPro" id="IPR017439">
    <property type="entry name" value="Amidohydrolase"/>
</dbReference>
<dbReference type="InterPro" id="IPR036264">
    <property type="entry name" value="Bact_exopeptidase_dim_dom"/>
</dbReference>
<feature type="binding site" evidence="2">
    <location>
        <position position="154"/>
    </location>
    <ligand>
        <name>Mn(2+)</name>
        <dbReference type="ChEBI" id="CHEBI:29035"/>
        <label>2</label>
    </ligand>
</feature>
<dbReference type="eggNOG" id="COG1473">
    <property type="taxonomic scope" value="Bacteria"/>
</dbReference>
<dbReference type="GO" id="GO:0046872">
    <property type="term" value="F:metal ion binding"/>
    <property type="evidence" value="ECO:0007669"/>
    <property type="project" value="UniProtKB-KW"/>
</dbReference>
<feature type="domain" description="Peptidase M20 dimerisation" evidence="3">
    <location>
        <begin position="237"/>
        <end position="331"/>
    </location>
</feature>
<feature type="binding site" evidence="2">
    <location>
        <position position="212"/>
    </location>
    <ligand>
        <name>Mn(2+)</name>
        <dbReference type="ChEBI" id="CHEBI:29035"/>
        <label>2</label>
    </ligand>
</feature>
<dbReference type="NCBIfam" id="TIGR01891">
    <property type="entry name" value="amidohydrolases"/>
    <property type="match status" value="1"/>
</dbReference>
<dbReference type="InterPro" id="IPR002933">
    <property type="entry name" value="Peptidase_M20"/>
</dbReference>
<dbReference type="PANTHER" id="PTHR30575:SF3">
    <property type="entry name" value="PEPTIDASE M20 DIMERISATION DOMAIN-CONTAINING PROTEIN"/>
    <property type="match status" value="1"/>
</dbReference>
<dbReference type="OrthoDB" id="9781032at2"/>
<dbReference type="EMBL" id="CP002116">
    <property type="protein sequence ID" value="ADK80021.1"/>
    <property type="molecule type" value="Genomic_DNA"/>
</dbReference>
<name>E1RCE1_SEDSS</name>
<dbReference type="HOGENOM" id="CLU_023257_2_1_12"/>
<evidence type="ECO:0000313" key="5">
    <source>
        <dbReference type="Proteomes" id="UP000002318"/>
    </source>
</evidence>
<keyword evidence="1" id="KW-0378">Hydrolase</keyword>
<accession>E1RCE1</accession>
<organism evidence="4 5">
    <name type="scientific">Sediminispirochaeta smaragdinae (strain DSM 11293 / JCM 15392 / SEBR 4228)</name>
    <name type="common">Spirochaeta smaragdinae</name>
    <dbReference type="NCBI Taxonomy" id="573413"/>
    <lineage>
        <taxon>Bacteria</taxon>
        <taxon>Pseudomonadati</taxon>
        <taxon>Spirochaetota</taxon>
        <taxon>Spirochaetia</taxon>
        <taxon>Spirochaetales</taxon>
        <taxon>Spirochaetaceae</taxon>
        <taxon>Sediminispirochaeta</taxon>
    </lineage>
</organism>
<sequence>MASETQQVETDISALFFEAVEWRRSLHRHPQSGWLEFYATGFVAKKLESWGYQVLLGDKIIDPHSRLFLPAPETMDEAYGNALSAGIDEQYIRPAKGGLTGVVGIIQGKQPGPVIAYRFDIDSLEITETSNPELAANKEGFVSCYRGYAHMCGHDANTATGLLLAKYLSQRVDSLCGTVKLIFQPDEERLSGAKSMVAAGVVDDVDYLMAGHIAATMAETGAVAFHVSNMLSVSRSEITFHGASAHSTGRPDLGKNAILGACSAALNLHTIARHGNGLSVVHVGKITGGDSWNNVADRASLWIEVRAASSDIDAYLQRRVQRVLEGAAESYDLHVESRLVVSSEAGHNSPELIELGKRAIDGLSCVTAVPTAQVNASEDFVAMANIVRRRGGQAMYMLHGSPVGGGLHSDSLEIDEKVIRNAAVTYAAIYEALTKFTI</sequence>
<gene>
    <name evidence="4" type="ordered locus">Spirs_0887</name>
</gene>
<proteinExistence type="predicted"/>
<dbReference type="Proteomes" id="UP000002318">
    <property type="component" value="Chromosome"/>
</dbReference>
<protein>
    <submittedName>
        <fullName evidence="4">Amidohydrolase</fullName>
    </submittedName>
</protein>